<keyword evidence="2" id="KW-0274">FAD</keyword>
<dbReference type="PANTHER" id="PTHR11748:SF111">
    <property type="entry name" value="D-LACTATE DEHYDROGENASE, MITOCHONDRIAL-RELATED"/>
    <property type="match status" value="1"/>
</dbReference>
<dbReference type="InterPro" id="IPR006094">
    <property type="entry name" value="Oxid_FAD_bind_N"/>
</dbReference>
<reference evidence="4 5" key="1">
    <citation type="submission" date="2014-03" db="EMBL/GenBank/DDBJ databases">
        <title>The Genome Sequence of Francisella tularensis subsp. tularensis str. SCHU S4 substr. FSC043.</title>
        <authorList>
            <consortium name="The Broad Institute Genomics Platform"/>
            <consortium name="The Broad Institute Genome Sequencing Center for Infectious Disease"/>
            <person name="Chapman S.B."/>
            <person name="Guina T."/>
            <person name="Gelhaus C."/>
            <person name="Comer J."/>
            <person name="Sellati T."/>
            <person name="Sjostedt A."/>
            <person name="Young S.K."/>
            <person name="Zeng Q."/>
            <person name="Gargeya S."/>
            <person name="Abouelleil A."/>
            <person name="Alvarado L."/>
            <person name="Chapman S.B."/>
            <person name="Gainer-Dewar J."/>
            <person name="Goldberg J."/>
            <person name="Griggs A."/>
            <person name="Gujja S."/>
            <person name="Hansen M."/>
            <person name="Howarth C."/>
            <person name="Imamovic A."/>
            <person name="Larimer J."/>
            <person name="Murphy C."/>
            <person name="Naylor J."/>
            <person name="Pearson M."/>
            <person name="Poon T.W."/>
            <person name="Priest M."/>
            <person name="Roberts A."/>
            <person name="Saif S."/>
            <person name="Shea T."/>
            <person name="Sykes S."/>
            <person name="Wortman J."/>
            <person name="Nusbaum C."/>
            <person name="Birren B."/>
        </authorList>
    </citation>
    <scope>NUCLEOTIDE SEQUENCE [LARGE SCALE GENOMIC DNA]</scope>
    <source>
        <strain evidence="4 5">Schu S4</strain>
    </source>
</reference>
<dbReference type="Pfam" id="PF01565">
    <property type="entry name" value="FAD_binding_4"/>
    <property type="match status" value="1"/>
</dbReference>
<dbReference type="RefSeq" id="WP_046400759.1">
    <property type="nucleotide sequence ID" value="NZ_KK211923.1"/>
</dbReference>
<evidence type="ECO:0000313" key="5">
    <source>
        <dbReference type="Proteomes" id="UP000023806"/>
    </source>
</evidence>
<dbReference type="InterPro" id="IPR036318">
    <property type="entry name" value="FAD-bd_PCMH-like_sf"/>
</dbReference>
<dbReference type="GO" id="GO:1903457">
    <property type="term" value="P:lactate catabolic process"/>
    <property type="evidence" value="ECO:0007669"/>
    <property type="project" value="TreeGrafter"/>
</dbReference>
<dbReference type="Proteomes" id="UP000023806">
    <property type="component" value="Unassembled WGS sequence"/>
</dbReference>
<dbReference type="InterPro" id="IPR016169">
    <property type="entry name" value="FAD-bd_PCMH_sub2"/>
</dbReference>
<comment type="caution">
    <text evidence="4">The sequence shown here is derived from an EMBL/GenBank/DDBJ whole genome shotgun (WGS) entry which is preliminary data.</text>
</comment>
<dbReference type="GO" id="GO:0071949">
    <property type="term" value="F:FAD binding"/>
    <property type="evidence" value="ECO:0007669"/>
    <property type="project" value="InterPro"/>
</dbReference>
<evidence type="ECO:0000256" key="1">
    <source>
        <dbReference type="ARBA" id="ARBA00008000"/>
    </source>
</evidence>
<keyword evidence="2" id="KW-0285">Flavoprotein</keyword>
<evidence type="ECO:0000313" key="4">
    <source>
        <dbReference type="EMBL" id="EZK37883.1"/>
    </source>
</evidence>
<feature type="domain" description="FAD-binding PCMH-type" evidence="3">
    <location>
        <begin position="1"/>
        <end position="170"/>
    </location>
</feature>
<dbReference type="EMBL" id="JIDS01000002">
    <property type="protein sequence ID" value="EZK37883.1"/>
    <property type="molecule type" value="Genomic_DNA"/>
</dbReference>
<organism evidence="4 5">
    <name type="scientific">Francisella tularensis subsp. tularensis str. SCHU S4 substr. FSC237</name>
    <dbReference type="NCBI Taxonomy" id="1341660"/>
    <lineage>
        <taxon>Bacteria</taxon>
        <taxon>Pseudomonadati</taxon>
        <taxon>Pseudomonadota</taxon>
        <taxon>Gammaproteobacteria</taxon>
        <taxon>Thiotrichales</taxon>
        <taxon>Francisellaceae</taxon>
        <taxon>Francisella</taxon>
    </lineage>
</organism>
<dbReference type="GO" id="GO:0004458">
    <property type="term" value="F:D-lactate dehydrogenase (cytochrome) activity"/>
    <property type="evidence" value="ECO:0007669"/>
    <property type="project" value="TreeGrafter"/>
</dbReference>
<proteinExistence type="inferred from homology"/>
<dbReference type="GO" id="GO:0008720">
    <property type="term" value="F:D-lactate dehydrogenase (NAD+) activity"/>
    <property type="evidence" value="ECO:0007669"/>
    <property type="project" value="TreeGrafter"/>
</dbReference>
<name>A0AAD3ASC8_FRATT</name>
<dbReference type="PANTHER" id="PTHR11748">
    <property type="entry name" value="D-LACTATE DEHYDROGENASE"/>
    <property type="match status" value="1"/>
</dbReference>
<sequence length="279" mass="31232">MPKAVLHINTEEEVLKVIELANTYKVPLTFRAAGTSLNGQGITDHVLVVITNKWNNYSIENDGEIIRLQPSLTGGQANLFLNKYGRKIGPDPSSVNVAKIGGIVANNASGMCCGFKHNSYNTLQDIRVIFSDGQVLDTKSVDSREKFAIISGVSGNDLLLEELSKLTHCHKFETYLRVFIDLDELLDTYNKLFLHNQPDIIIATSLDVFKSLNRIFEKITTPKAATITITSLKMLKFVNQQGFKNTLKLEKLDNSYICQRILEFTEAKDVSRKKHPATK</sequence>
<evidence type="ECO:0000256" key="2">
    <source>
        <dbReference type="ARBA" id="ARBA00022827"/>
    </source>
</evidence>
<comment type="similarity">
    <text evidence="1">Belongs to the FAD-binding oxidoreductase/transferase type 4 family.</text>
</comment>
<evidence type="ECO:0000259" key="3">
    <source>
        <dbReference type="PROSITE" id="PS51387"/>
    </source>
</evidence>
<dbReference type="SUPFAM" id="SSF56176">
    <property type="entry name" value="FAD-binding/transporter-associated domain-like"/>
    <property type="match status" value="1"/>
</dbReference>
<dbReference type="AlphaFoldDB" id="A0AAD3ASC8"/>
<dbReference type="PROSITE" id="PS51387">
    <property type="entry name" value="FAD_PCMH"/>
    <property type="match status" value="1"/>
</dbReference>
<accession>A0AAD3ASC8</accession>
<protein>
    <recommendedName>
        <fullName evidence="3">FAD-binding PCMH-type domain-containing protein</fullName>
    </recommendedName>
</protein>
<dbReference type="Gene3D" id="3.30.465.10">
    <property type="match status" value="1"/>
</dbReference>
<gene>
    <name evidence="4" type="ORF">P250_02639</name>
</gene>
<dbReference type="InterPro" id="IPR016166">
    <property type="entry name" value="FAD-bd_PCMH"/>
</dbReference>